<protein>
    <submittedName>
        <fullName evidence="1">Uncharacterized protein</fullName>
    </submittedName>
</protein>
<proteinExistence type="predicted"/>
<accession>A0A3P3WJE8</accession>
<dbReference type="OrthoDB" id="6705767at2"/>
<organism evidence="1 2">
    <name type="scientific">Flavobacterium macacae</name>
    <dbReference type="NCBI Taxonomy" id="2488993"/>
    <lineage>
        <taxon>Bacteria</taxon>
        <taxon>Pseudomonadati</taxon>
        <taxon>Bacteroidota</taxon>
        <taxon>Flavobacteriia</taxon>
        <taxon>Flavobacteriales</taxon>
        <taxon>Flavobacteriaceae</taxon>
        <taxon>Flavobacterium</taxon>
    </lineage>
</organism>
<reference evidence="1 2" key="1">
    <citation type="submission" date="2018-11" db="EMBL/GenBank/DDBJ databases">
        <title>Flavobacterium sp. nov., YIM 102600 draft genome.</title>
        <authorList>
            <person name="Li G."/>
            <person name="Jiang Y."/>
        </authorList>
    </citation>
    <scope>NUCLEOTIDE SEQUENCE [LARGE SCALE GENOMIC DNA]</scope>
    <source>
        <strain evidence="1 2">YIM 102600</strain>
    </source>
</reference>
<dbReference type="AlphaFoldDB" id="A0A3P3WJE8"/>
<name>A0A3P3WJE8_9FLAO</name>
<sequence>MGQSIAGICVNNGFDTDGFDLGRELELEWKFQKKVSAETAFERHKKKGVYDVCFLENVTLILTELETGIWGRTSENMEVFSFVIQESTMTFSFKWSLNSKFEQRYFRVENDVVDDEVSIGEPLPIENLYKDYADLIEAQIKKTTGFSLIDFSDKEFYRFKWVGSEKLLQDIEYALRSGYFYKYMDSRLISSYTPEEQIRLFEIFHQYALENKVDVYHYMTLGNSEGIIPVETVFKSNYQGVIRILLENPETESVVKRYYTTKQTDWLFGIDPTDEKFYNKVLNDHLKTEENFIQNIEELKEEKKDKKWWEFWK</sequence>
<dbReference type="EMBL" id="RQVR01000004">
    <property type="protein sequence ID" value="RRJ92913.1"/>
    <property type="molecule type" value="Genomic_DNA"/>
</dbReference>
<dbReference type="RefSeq" id="WP_125011955.1">
    <property type="nucleotide sequence ID" value="NZ_RQVR01000004.1"/>
</dbReference>
<evidence type="ECO:0000313" key="2">
    <source>
        <dbReference type="Proteomes" id="UP000271937"/>
    </source>
</evidence>
<comment type="caution">
    <text evidence="1">The sequence shown here is derived from an EMBL/GenBank/DDBJ whole genome shotgun (WGS) entry which is preliminary data.</text>
</comment>
<keyword evidence="2" id="KW-1185">Reference proteome</keyword>
<evidence type="ECO:0000313" key="1">
    <source>
        <dbReference type="EMBL" id="RRJ92913.1"/>
    </source>
</evidence>
<gene>
    <name evidence="1" type="ORF">EG849_04810</name>
</gene>
<dbReference type="Proteomes" id="UP000271937">
    <property type="component" value="Unassembled WGS sequence"/>
</dbReference>